<protein>
    <submittedName>
        <fullName evidence="1">Uncharacterized protein</fullName>
    </submittedName>
</protein>
<accession>A0A382B0U5</accession>
<proteinExistence type="predicted"/>
<dbReference type="EMBL" id="UINC01027621">
    <property type="protein sequence ID" value="SVB07171.1"/>
    <property type="molecule type" value="Genomic_DNA"/>
</dbReference>
<feature type="non-terminal residue" evidence="1">
    <location>
        <position position="22"/>
    </location>
</feature>
<name>A0A382B0U5_9ZZZZ</name>
<sequence>LMVRHQIIMRILIGFSTKGFLN</sequence>
<reference evidence="1" key="1">
    <citation type="submission" date="2018-05" db="EMBL/GenBank/DDBJ databases">
        <authorList>
            <person name="Lanie J.A."/>
            <person name="Ng W.-L."/>
            <person name="Kazmierczak K.M."/>
            <person name="Andrzejewski T.M."/>
            <person name="Davidsen T.M."/>
            <person name="Wayne K.J."/>
            <person name="Tettelin H."/>
            <person name="Glass J.I."/>
            <person name="Rusch D."/>
            <person name="Podicherti R."/>
            <person name="Tsui H.-C.T."/>
            <person name="Winkler M.E."/>
        </authorList>
    </citation>
    <scope>NUCLEOTIDE SEQUENCE</scope>
</reference>
<dbReference type="AlphaFoldDB" id="A0A382B0U5"/>
<organism evidence="1">
    <name type="scientific">marine metagenome</name>
    <dbReference type="NCBI Taxonomy" id="408172"/>
    <lineage>
        <taxon>unclassified sequences</taxon>
        <taxon>metagenomes</taxon>
        <taxon>ecological metagenomes</taxon>
    </lineage>
</organism>
<feature type="non-terminal residue" evidence="1">
    <location>
        <position position="1"/>
    </location>
</feature>
<evidence type="ECO:0000313" key="1">
    <source>
        <dbReference type="EMBL" id="SVB07171.1"/>
    </source>
</evidence>
<gene>
    <name evidence="1" type="ORF">METZ01_LOCUS160025</name>
</gene>